<dbReference type="EMBL" id="KB206890">
    <property type="protein sequence ID" value="ELP87015.1"/>
    <property type="molecule type" value="Genomic_DNA"/>
</dbReference>
<name>A0A0A1TZI9_ENTIV</name>
<dbReference type="AlphaFoldDB" id="A0A0A1TZI9"/>
<dbReference type="OMA" id="NALTNIC"/>
<dbReference type="Proteomes" id="UP000014680">
    <property type="component" value="Unassembled WGS sequence"/>
</dbReference>
<gene>
    <name evidence="1" type="ORF">EIN_318940</name>
</gene>
<keyword evidence="2" id="KW-1185">Reference proteome</keyword>
<dbReference type="GeneID" id="14885893"/>
<reference evidence="1 2" key="1">
    <citation type="submission" date="2012-10" db="EMBL/GenBank/DDBJ databases">
        <authorList>
            <person name="Zafar N."/>
            <person name="Inman J."/>
            <person name="Hall N."/>
            <person name="Lorenzi H."/>
            <person name="Caler E."/>
        </authorList>
    </citation>
    <scope>NUCLEOTIDE SEQUENCE [LARGE SCALE GENOMIC DNA]</scope>
    <source>
        <strain evidence="1 2">IP1</strain>
    </source>
</reference>
<organism evidence="1 2">
    <name type="scientific">Entamoeba invadens IP1</name>
    <dbReference type="NCBI Taxonomy" id="370355"/>
    <lineage>
        <taxon>Eukaryota</taxon>
        <taxon>Amoebozoa</taxon>
        <taxon>Evosea</taxon>
        <taxon>Archamoebae</taxon>
        <taxon>Mastigamoebida</taxon>
        <taxon>Entamoebidae</taxon>
        <taxon>Entamoeba</taxon>
    </lineage>
</organism>
<evidence type="ECO:0000313" key="1">
    <source>
        <dbReference type="EMBL" id="ELP87015.1"/>
    </source>
</evidence>
<dbReference type="RefSeq" id="XP_004253786.1">
    <property type="nucleotide sequence ID" value="XM_004253738.1"/>
</dbReference>
<dbReference type="KEGG" id="eiv:EIN_318940"/>
<protein>
    <submittedName>
        <fullName evidence="1">Uncharacterized protein</fullName>
    </submittedName>
</protein>
<dbReference type="VEuPathDB" id="AmoebaDB:EIN_318940"/>
<dbReference type="OrthoDB" id="27400at2759"/>
<evidence type="ECO:0000313" key="2">
    <source>
        <dbReference type="Proteomes" id="UP000014680"/>
    </source>
</evidence>
<sequence length="484" mass="56042">MTPFVEDAIAAYINLSDDPNVQNVQELKVVDAERLVLKDKTIDEVADGQYLQLMRQIAALYPDKDAMKKKFDTFCKLQSNTGMSEEQKQFDTTYRMVNNALTNICLSGETCMAILNGITDEPPKYKITSDETMQRYQALPTDLKIIKYQQIFRSGADCVVVKSLDRLRVCREEFLSVFNELKLLSTSWKLSKEQGVFRVGMFEGINTKNIPLVYSEQFHGMIVKVPKKSYGYLEVKEMTIDEFEEKMKNTTETPIVKYTTPYTNTHFNIHLCRNNVLTQTLFDYLMLTDPNDVLDKTNTSIGILVSGYDPIVINAKLQPIQYTLSVKDCDTSFDHFTLFERQSIVEILLMQQIIAQQVRELVDEKKKEDKKAVLKTVFDFVVMKKKRRAVNKALRDNAVKYMSEMRNQIVMVKWLTRDQPIGTAVFNIIVYDKEMYRKSPECDFIKKFEGKIVGSKVEFDGHDLEYLVSEEVGTIIFRLMMKQK</sequence>
<proteinExistence type="predicted"/>
<accession>A0A0A1TZI9</accession>